<evidence type="ECO:0000313" key="2">
    <source>
        <dbReference type="EMBL" id="KAF7372217.1"/>
    </source>
</evidence>
<protein>
    <submittedName>
        <fullName evidence="2">Uncharacterized protein</fullName>
    </submittedName>
</protein>
<dbReference type="OrthoDB" id="3044105at2759"/>
<proteinExistence type="predicted"/>
<dbReference type="Proteomes" id="UP000620124">
    <property type="component" value="Unassembled WGS sequence"/>
</dbReference>
<reference evidence="2" key="1">
    <citation type="submission" date="2020-05" db="EMBL/GenBank/DDBJ databases">
        <title>Mycena genomes resolve the evolution of fungal bioluminescence.</title>
        <authorList>
            <person name="Tsai I.J."/>
        </authorList>
    </citation>
    <scope>NUCLEOTIDE SEQUENCE</scope>
    <source>
        <strain evidence="2">CCC161011</strain>
    </source>
</reference>
<accession>A0A8H6Z7J5</accession>
<name>A0A8H6Z7J5_9AGAR</name>
<keyword evidence="3" id="KW-1185">Reference proteome</keyword>
<evidence type="ECO:0000313" key="3">
    <source>
        <dbReference type="Proteomes" id="UP000620124"/>
    </source>
</evidence>
<comment type="caution">
    <text evidence="2">The sequence shown here is derived from an EMBL/GenBank/DDBJ whole genome shotgun (WGS) entry which is preliminary data.</text>
</comment>
<feature type="compositionally biased region" description="Polar residues" evidence="1">
    <location>
        <begin position="48"/>
        <end position="62"/>
    </location>
</feature>
<gene>
    <name evidence="2" type="ORF">MVEN_00081100</name>
</gene>
<feature type="region of interest" description="Disordered" evidence="1">
    <location>
        <begin position="1"/>
        <end position="123"/>
    </location>
</feature>
<evidence type="ECO:0000256" key="1">
    <source>
        <dbReference type="SAM" id="MobiDB-lite"/>
    </source>
</evidence>
<organism evidence="2 3">
    <name type="scientific">Mycena venus</name>
    <dbReference type="NCBI Taxonomy" id="2733690"/>
    <lineage>
        <taxon>Eukaryota</taxon>
        <taxon>Fungi</taxon>
        <taxon>Dikarya</taxon>
        <taxon>Basidiomycota</taxon>
        <taxon>Agaricomycotina</taxon>
        <taxon>Agaricomycetes</taxon>
        <taxon>Agaricomycetidae</taxon>
        <taxon>Agaricales</taxon>
        <taxon>Marasmiineae</taxon>
        <taxon>Mycenaceae</taxon>
        <taxon>Mycena</taxon>
    </lineage>
</organism>
<feature type="compositionally biased region" description="Basic residues" evidence="1">
    <location>
        <begin position="78"/>
        <end position="87"/>
    </location>
</feature>
<sequence>MFPGGRFRPSAPSSLPPHPPRTSQTHQRSASSDGPSSSGFSFGTSYSNHNYENSYQSTNSRSLLPLPPRQSSHIPHSPNHRQGHHQRPPYAPLPNNASFERENLAPLPPLPLPRRDDSSESDLYLRRSSSFESSILHSTDAQFAHHIHRLNGMIHDLQQDVYTLTGDNVQMKNQLQQILVRLDKEAVSEDPEVKPTRKKSAKGVANQHPQLKNDVHAMFWRLVGIDANAEAQDKDAKMYDGHDSEDHYILVDGSGAGEGQSKIWKPNYMLAVNTTKNKAFIRELVDRVYETEALNRQSSRGRLPNESFDKGVIKSVAQTYFSSIASTFKKMRTEEGKKKLLEEGELKRRRGRRETVTAARRDVVPEFEATYKVSGAAALLDTDFASSAVVGVRGDWMVIGKKWRRKAYIRFLRELDRFIAAKLKAQKTITDGPPPTKRQRTNPKKSTPRFHATLDKASDRPPKSAKHPPIVPIAGMVKKSWNKARTAKVETLSNPDWWGSWVENAEELPEEVQARLDELPSDSSTGADSE</sequence>
<feature type="compositionally biased region" description="Basic and acidic residues" evidence="1">
    <location>
        <begin position="452"/>
        <end position="462"/>
    </location>
</feature>
<dbReference type="AlphaFoldDB" id="A0A8H6Z7J5"/>
<feature type="compositionally biased region" description="Basic residues" evidence="1">
    <location>
        <begin position="437"/>
        <end position="448"/>
    </location>
</feature>
<dbReference type="EMBL" id="JACAZI010000001">
    <property type="protein sequence ID" value="KAF7372217.1"/>
    <property type="molecule type" value="Genomic_DNA"/>
</dbReference>
<feature type="compositionally biased region" description="Low complexity" evidence="1">
    <location>
        <begin position="29"/>
        <end position="47"/>
    </location>
</feature>
<feature type="region of interest" description="Disordered" evidence="1">
    <location>
        <begin position="426"/>
        <end position="470"/>
    </location>
</feature>